<accession>A0AAD9IZA8</accession>
<dbReference type="EMBL" id="JAODUP010000853">
    <property type="protein sequence ID" value="KAK2143328.1"/>
    <property type="molecule type" value="Genomic_DNA"/>
</dbReference>
<protein>
    <submittedName>
        <fullName evidence="1">Uncharacterized protein</fullName>
    </submittedName>
</protein>
<gene>
    <name evidence="1" type="ORF">LSH36_853g00029</name>
</gene>
<evidence type="ECO:0000313" key="2">
    <source>
        <dbReference type="Proteomes" id="UP001208570"/>
    </source>
</evidence>
<sequence>MKGRYLAVTWRDTRIVKVLCNVTGYLGDGAVRRRDRKGAQIKISAIELYNSFMGGVNLSNQRVSSYRHHMKSLTWYHCMSDYTYDDPQKASSAPAGKRKHCSHYDVIEELFLSGTSCGTFWSSVLEDFRSDTAKLEFLVFVDDHTLKKLHMLPVADKDQLAAMLRTVMAAIVYILESQYSSMPAIKTKTVDYLDGLEDERRESILKMAVVYGQKQRDRRRKGQKELRSSEDRKGRSRPETWVKYVDVIMIDVLRPLLCTRRREKLGLKFTVKGPSRKFVDDYRALNRVAAFLSSRFLAARSPPSSTSQLLLPSDNQILNKKLQQEKESLTLKGHLGDPILTVEPQLQSNEEFEPSEKQVCPHEDEALFSFGGQG</sequence>
<keyword evidence="2" id="KW-1185">Reference proteome</keyword>
<proteinExistence type="predicted"/>
<name>A0AAD9IZA8_9ANNE</name>
<comment type="caution">
    <text evidence="1">The sequence shown here is derived from an EMBL/GenBank/DDBJ whole genome shotgun (WGS) entry which is preliminary data.</text>
</comment>
<reference evidence="1" key="1">
    <citation type="journal article" date="2023" name="Mol. Biol. Evol.">
        <title>Third-Generation Sequencing Reveals the Adaptive Role of the Epigenome in Three Deep-Sea Polychaetes.</title>
        <authorList>
            <person name="Perez M."/>
            <person name="Aroh O."/>
            <person name="Sun Y."/>
            <person name="Lan Y."/>
            <person name="Juniper S.K."/>
            <person name="Young C.R."/>
            <person name="Angers B."/>
            <person name="Qian P.Y."/>
        </authorList>
    </citation>
    <scope>NUCLEOTIDE SEQUENCE</scope>
    <source>
        <strain evidence="1">P08H-3</strain>
    </source>
</reference>
<dbReference type="AlphaFoldDB" id="A0AAD9IZA8"/>
<organism evidence="1 2">
    <name type="scientific">Paralvinella palmiformis</name>
    <dbReference type="NCBI Taxonomy" id="53620"/>
    <lineage>
        <taxon>Eukaryota</taxon>
        <taxon>Metazoa</taxon>
        <taxon>Spiralia</taxon>
        <taxon>Lophotrochozoa</taxon>
        <taxon>Annelida</taxon>
        <taxon>Polychaeta</taxon>
        <taxon>Sedentaria</taxon>
        <taxon>Canalipalpata</taxon>
        <taxon>Terebellida</taxon>
        <taxon>Terebelliformia</taxon>
        <taxon>Alvinellidae</taxon>
        <taxon>Paralvinella</taxon>
    </lineage>
</organism>
<evidence type="ECO:0000313" key="1">
    <source>
        <dbReference type="EMBL" id="KAK2143328.1"/>
    </source>
</evidence>
<dbReference type="Proteomes" id="UP001208570">
    <property type="component" value="Unassembled WGS sequence"/>
</dbReference>